<evidence type="ECO:0000313" key="3">
    <source>
        <dbReference type="Proteomes" id="UP000233551"/>
    </source>
</evidence>
<gene>
    <name evidence="2" type="ORF">CRG98_024610</name>
</gene>
<dbReference type="EMBL" id="PGOL01001732">
    <property type="protein sequence ID" value="PKI55010.1"/>
    <property type="molecule type" value="Genomic_DNA"/>
</dbReference>
<dbReference type="Proteomes" id="UP000233551">
    <property type="component" value="Unassembled WGS sequence"/>
</dbReference>
<accession>A0A2I0JGH7</accession>
<sequence>MERQVRGAPWVCTGTEYTRNWSKPLCYGKVRIARIENKVKLLISELLLALLFFFPSSSFLSLTSDESTDSLFTALLPIIRQFASIHEDAASILLASRKRKRAAQLHEPDLGSHAFLARGGDFSNPNRSLN</sequence>
<organism evidence="2 3">
    <name type="scientific">Punica granatum</name>
    <name type="common">Pomegranate</name>
    <dbReference type="NCBI Taxonomy" id="22663"/>
    <lineage>
        <taxon>Eukaryota</taxon>
        <taxon>Viridiplantae</taxon>
        <taxon>Streptophyta</taxon>
        <taxon>Embryophyta</taxon>
        <taxon>Tracheophyta</taxon>
        <taxon>Spermatophyta</taxon>
        <taxon>Magnoliopsida</taxon>
        <taxon>eudicotyledons</taxon>
        <taxon>Gunneridae</taxon>
        <taxon>Pentapetalae</taxon>
        <taxon>rosids</taxon>
        <taxon>malvids</taxon>
        <taxon>Myrtales</taxon>
        <taxon>Lythraceae</taxon>
        <taxon>Punica</taxon>
    </lineage>
</organism>
<feature type="transmembrane region" description="Helical" evidence="1">
    <location>
        <begin position="41"/>
        <end position="62"/>
    </location>
</feature>
<dbReference type="AlphaFoldDB" id="A0A2I0JGH7"/>
<protein>
    <submittedName>
        <fullName evidence="2">Uncharacterized protein</fullName>
    </submittedName>
</protein>
<keyword evidence="1" id="KW-0812">Transmembrane</keyword>
<proteinExistence type="predicted"/>
<comment type="caution">
    <text evidence="2">The sequence shown here is derived from an EMBL/GenBank/DDBJ whole genome shotgun (WGS) entry which is preliminary data.</text>
</comment>
<keyword evidence="1" id="KW-0472">Membrane</keyword>
<keyword evidence="1" id="KW-1133">Transmembrane helix</keyword>
<evidence type="ECO:0000256" key="1">
    <source>
        <dbReference type="SAM" id="Phobius"/>
    </source>
</evidence>
<evidence type="ECO:0000313" key="2">
    <source>
        <dbReference type="EMBL" id="PKI55010.1"/>
    </source>
</evidence>
<keyword evidence="3" id="KW-1185">Reference proteome</keyword>
<name>A0A2I0JGH7_PUNGR</name>
<reference evidence="2 3" key="1">
    <citation type="submission" date="2017-11" db="EMBL/GenBank/DDBJ databases">
        <title>De-novo sequencing of pomegranate (Punica granatum L.) genome.</title>
        <authorList>
            <person name="Akparov Z."/>
            <person name="Amiraslanov A."/>
            <person name="Hajiyeva S."/>
            <person name="Abbasov M."/>
            <person name="Kaur K."/>
            <person name="Hamwieh A."/>
            <person name="Solovyev V."/>
            <person name="Salamov A."/>
            <person name="Braich B."/>
            <person name="Kosarev P."/>
            <person name="Mahmoud A."/>
            <person name="Hajiyev E."/>
            <person name="Babayeva S."/>
            <person name="Izzatullayeva V."/>
            <person name="Mammadov A."/>
            <person name="Mammadov A."/>
            <person name="Sharifova S."/>
            <person name="Ojaghi J."/>
            <person name="Eynullazada K."/>
            <person name="Bayramov B."/>
            <person name="Abdulazimova A."/>
            <person name="Shahmuradov I."/>
        </authorList>
    </citation>
    <scope>NUCLEOTIDE SEQUENCE [LARGE SCALE GENOMIC DNA]</scope>
    <source>
        <strain evidence="3">cv. AG2017</strain>
        <tissue evidence="2">Leaf</tissue>
    </source>
</reference>